<protein>
    <submittedName>
        <fullName evidence="1">Uncharacterized protein</fullName>
    </submittedName>
</protein>
<keyword evidence="2" id="KW-1185">Reference proteome</keyword>
<sequence length="125" mass="13293">MIVVDPATFSTDMFVAAEASGMAEVAKTVPVSDTFVQQTGIVVENMNAVFRTNVRRTVAQNAVQIHTVLPRSTVVNIDTATSADATVSGGHATRVLTAEVRRNTVLRVKYAGNQGVPPVRLTVIV</sequence>
<evidence type="ECO:0000313" key="2">
    <source>
        <dbReference type="Proteomes" id="UP001152795"/>
    </source>
</evidence>
<proteinExistence type="predicted"/>
<dbReference type="EMBL" id="CACRXK020010513">
    <property type="protein sequence ID" value="CAB4019536.1"/>
    <property type="molecule type" value="Genomic_DNA"/>
</dbReference>
<evidence type="ECO:0000313" key="1">
    <source>
        <dbReference type="EMBL" id="CAB4019536.1"/>
    </source>
</evidence>
<gene>
    <name evidence="1" type="ORF">PACLA_8A036261</name>
</gene>
<reference evidence="1" key="1">
    <citation type="submission" date="2020-04" db="EMBL/GenBank/DDBJ databases">
        <authorList>
            <person name="Alioto T."/>
            <person name="Alioto T."/>
            <person name="Gomez Garrido J."/>
        </authorList>
    </citation>
    <scope>NUCLEOTIDE SEQUENCE</scope>
    <source>
        <strain evidence="1">A484AB</strain>
    </source>
</reference>
<name>A0A6S7IPE0_PARCT</name>
<comment type="caution">
    <text evidence="1">The sequence shown here is derived from an EMBL/GenBank/DDBJ whole genome shotgun (WGS) entry which is preliminary data.</text>
</comment>
<dbReference type="Proteomes" id="UP001152795">
    <property type="component" value="Unassembled WGS sequence"/>
</dbReference>
<organism evidence="1 2">
    <name type="scientific">Paramuricea clavata</name>
    <name type="common">Red gorgonian</name>
    <name type="synonym">Violescent sea-whip</name>
    <dbReference type="NCBI Taxonomy" id="317549"/>
    <lineage>
        <taxon>Eukaryota</taxon>
        <taxon>Metazoa</taxon>
        <taxon>Cnidaria</taxon>
        <taxon>Anthozoa</taxon>
        <taxon>Octocorallia</taxon>
        <taxon>Malacalcyonacea</taxon>
        <taxon>Plexauridae</taxon>
        <taxon>Paramuricea</taxon>
    </lineage>
</organism>
<dbReference type="AlphaFoldDB" id="A0A6S7IPE0"/>
<accession>A0A6S7IPE0</accession>